<dbReference type="SUPFAM" id="SSF56672">
    <property type="entry name" value="DNA/RNA polymerases"/>
    <property type="match status" value="1"/>
</dbReference>
<dbReference type="Gene3D" id="3.30.420.10">
    <property type="entry name" value="Ribonuclease H-like superfamily/Ribonuclease H"/>
    <property type="match status" value="1"/>
</dbReference>
<dbReference type="EMBL" id="JBEDNZ010000014">
    <property type="protein sequence ID" value="KAL0829874.1"/>
    <property type="molecule type" value="Genomic_DNA"/>
</dbReference>
<dbReference type="InterPro" id="IPR036397">
    <property type="entry name" value="RNaseH_sf"/>
</dbReference>
<dbReference type="Pfam" id="PF18701">
    <property type="entry name" value="DUF5641"/>
    <property type="match status" value="1"/>
</dbReference>
<dbReference type="PROSITE" id="PS50994">
    <property type="entry name" value="INTEGRASE"/>
    <property type="match status" value="1"/>
</dbReference>
<feature type="domain" description="Integrase catalytic" evidence="1">
    <location>
        <begin position="1216"/>
        <end position="1409"/>
    </location>
</feature>
<dbReference type="CDD" id="cd01644">
    <property type="entry name" value="RT_pepA17"/>
    <property type="match status" value="1"/>
</dbReference>
<dbReference type="Gene3D" id="2.40.70.10">
    <property type="entry name" value="Acid Proteases"/>
    <property type="match status" value="1"/>
</dbReference>
<sequence length="1526" mass="173887">MAFRTRKMKGTKSKSFDEISLTVDDLPALRRKRTMALNRLRKTLEIAELAQKDTYNLDKFLTYYAELQKNVTNFESAHSDILSLIEDESENTEDVVRSTFDDCYFDVMCIYRKLFKTPDHSTQPSVIQFGDEVKVNLPKITLPNFSGNIKSWPEFYDIFNSMIHESKSLSDSERMQYLVSCLSGDALALIRTFPATGTYYQAAYKMLIDRYRDSRDLAFTCWKEMLNVNLKSKSPHDFRRTLDTFNENLTILTRLKLPTDQWDFILCYLLLSKLDPKLRCSFEQTPAASEFPTYDSLKSFLYTHCDALVRDNHFSNTENSQGFEKLRTSNKFHEAISKKHSSVLLSNADDPTTQSLSVCPPERVTLQGTEPSPTVSSYKCSFCGEGHSIKYCKSFAQKSIQDRLEHAKKLNWCFNCLKSSHSLKDCKSIFNCQKCRKRHHTLLHLDKTDVPETESVTNTNTAPTCSQVSAGMLTNDRDNHIILLSTAKIEIRDSSGQFQTFRALIDSGSQAHFITEQAATRLGLRRSSTARSIRGLGQSPTAVSGAIQLEIGTGRSPVFNVEALVLENICGKMPIMKLDTSRWKHLQHLTLADPECNVPGNIDVLLGAEVFSSLLLPGTVSGTSDQPSALNSIFGWLLMGNVGVTCNTELNSFFISDTDRLTDQVRKFWELDSLPGSPSKLTSEEERCEQLFQQTVSRTSSGRYIVNLPFKEELPFHDFPGSRDTALKRFHSLERKLTVDANLNSQYSEFMADYLRSGHMSLVPIQEIKEGRYYIPHHCILRPDSATTKLRVVFDASAKDTRGVSLNDTLMTGQKLQTNIMDVLFRFRAHFIVFTADVRQMYRQILVHEEDRDYQRIFWRFNRSEPVQEYRLNTVTYGVSSAPFLACRTLKQLIQDEGSDLPLATNALLLDVYVDDVVSGARDLDSARRAKSEVIELFNRGNLELRKWASNHPDLLKDLPSEHCLTDCVSLDTESSSILKILGLKWNPSKDVFTFEVKPLNRTCTKRSILSELARIFDPLGFLAPLTFLAKCLVQRLWMLNVDWDDRPPAEILLKWECFSEQLTLLRSLEIPRCIAVSQVRRCQFHGFADSSEAGYGAVVYLRVVDIYENTHIFFICAKSRVAPTKRISLPRLELCAAVILADLLKYVKDVYSNFVPCCEMYAWSDSTVTLSWLRSPSYRWKTFVANRVSHIQEALPDVQWNHVPSLENPADIASRGQLPADLLNNSLWWAGPAWLMESPDEWPSSRTTELKEDPMSYDEERVNALLVNIESSFIDELLAKHSSIKKTQRIIAYCRRVEVIHSDCGTNFVGANNIFAEFMKEAAHSQGVEFRFNPPASPHFGGVWEIQIKAVKSHLHRIVGDQTLTFEELTTLFVQIESMLNSRPLCPLSSDPNDLNVLTPGHFLTLEPLTSLPDKDLTPLKINRLGRWQLVQRFQQDFWKRWRNEYLQTLTQRAKWTTECKPLDVNSIVIVKSENTIPLHWPLARVVELHSGPDGIVRLATVKTANGALLKRPLVKLCPLPNQID</sequence>
<name>A0ABD0SW09_LOXSC</name>
<dbReference type="InterPro" id="IPR043502">
    <property type="entry name" value="DNA/RNA_pol_sf"/>
</dbReference>
<evidence type="ECO:0000259" key="1">
    <source>
        <dbReference type="PROSITE" id="PS50994"/>
    </source>
</evidence>
<dbReference type="GO" id="GO:0042575">
    <property type="term" value="C:DNA polymerase complex"/>
    <property type="evidence" value="ECO:0007669"/>
    <property type="project" value="UniProtKB-ARBA"/>
</dbReference>
<dbReference type="SUPFAM" id="SSF53098">
    <property type="entry name" value="Ribonuclease H-like"/>
    <property type="match status" value="1"/>
</dbReference>
<dbReference type="InterPro" id="IPR012337">
    <property type="entry name" value="RNaseH-like_sf"/>
</dbReference>
<comment type="caution">
    <text evidence="2">The sequence shown here is derived from an EMBL/GenBank/DDBJ whole genome shotgun (WGS) entry which is preliminary data.</text>
</comment>
<protein>
    <recommendedName>
        <fullName evidence="1">Integrase catalytic domain-containing protein</fullName>
    </recommendedName>
</protein>
<dbReference type="InterPro" id="IPR043128">
    <property type="entry name" value="Rev_trsase/Diguanyl_cyclase"/>
</dbReference>
<evidence type="ECO:0000313" key="2">
    <source>
        <dbReference type="EMBL" id="KAL0829874.1"/>
    </source>
</evidence>
<dbReference type="InterPro" id="IPR001584">
    <property type="entry name" value="Integrase_cat-core"/>
</dbReference>
<evidence type="ECO:0000313" key="3">
    <source>
        <dbReference type="Proteomes" id="UP001549921"/>
    </source>
</evidence>
<dbReference type="Gene3D" id="3.30.70.270">
    <property type="match status" value="1"/>
</dbReference>
<dbReference type="Proteomes" id="UP001549921">
    <property type="component" value="Unassembled WGS sequence"/>
</dbReference>
<dbReference type="Pfam" id="PF03564">
    <property type="entry name" value="DUF1759"/>
    <property type="match status" value="1"/>
</dbReference>
<dbReference type="PANTHER" id="PTHR47331">
    <property type="entry name" value="PHD-TYPE DOMAIN-CONTAINING PROTEIN"/>
    <property type="match status" value="1"/>
</dbReference>
<dbReference type="InterPro" id="IPR021109">
    <property type="entry name" value="Peptidase_aspartic_dom_sf"/>
</dbReference>
<accession>A0ABD0SW09</accession>
<dbReference type="Gene3D" id="3.10.10.10">
    <property type="entry name" value="HIV Type 1 Reverse Transcriptase, subunit A, domain 1"/>
    <property type="match status" value="1"/>
</dbReference>
<proteinExistence type="predicted"/>
<dbReference type="CDD" id="cd00303">
    <property type="entry name" value="retropepsin_like"/>
    <property type="match status" value="1"/>
</dbReference>
<organism evidence="2 3">
    <name type="scientific">Loxostege sticticalis</name>
    <name type="common">Beet webworm moth</name>
    <dbReference type="NCBI Taxonomy" id="481309"/>
    <lineage>
        <taxon>Eukaryota</taxon>
        <taxon>Metazoa</taxon>
        <taxon>Ecdysozoa</taxon>
        <taxon>Arthropoda</taxon>
        <taxon>Hexapoda</taxon>
        <taxon>Insecta</taxon>
        <taxon>Pterygota</taxon>
        <taxon>Neoptera</taxon>
        <taxon>Endopterygota</taxon>
        <taxon>Lepidoptera</taxon>
        <taxon>Glossata</taxon>
        <taxon>Ditrysia</taxon>
        <taxon>Pyraloidea</taxon>
        <taxon>Crambidae</taxon>
        <taxon>Pyraustinae</taxon>
        <taxon>Loxostege</taxon>
    </lineage>
</organism>
<dbReference type="Pfam" id="PF13650">
    <property type="entry name" value="Asp_protease_2"/>
    <property type="match status" value="1"/>
</dbReference>
<dbReference type="Pfam" id="PF05380">
    <property type="entry name" value="Peptidase_A17"/>
    <property type="match status" value="1"/>
</dbReference>
<dbReference type="InterPro" id="IPR040676">
    <property type="entry name" value="DUF5641"/>
</dbReference>
<dbReference type="GO" id="GO:0071897">
    <property type="term" value="P:DNA biosynthetic process"/>
    <property type="evidence" value="ECO:0007669"/>
    <property type="project" value="UniProtKB-ARBA"/>
</dbReference>
<dbReference type="PANTHER" id="PTHR47331:SF1">
    <property type="entry name" value="GAG-LIKE PROTEIN"/>
    <property type="match status" value="1"/>
</dbReference>
<reference evidence="2 3" key="1">
    <citation type="submission" date="2024-06" db="EMBL/GenBank/DDBJ databases">
        <title>A chromosome-level genome assembly of beet webworm, Loxostege sticticalis.</title>
        <authorList>
            <person name="Zhang Y."/>
        </authorList>
    </citation>
    <scope>NUCLEOTIDE SEQUENCE [LARGE SCALE GENOMIC DNA]</scope>
    <source>
        <strain evidence="2">AQ028</strain>
        <tissue evidence="2">Male pupae</tissue>
    </source>
</reference>
<dbReference type="InterPro" id="IPR008042">
    <property type="entry name" value="Retrotrans_Pao"/>
</dbReference>
<dbReference type="InterPro" id="IPR005312">
    <property type="entry name" value="DUF1759"/>
</dbReference>
<gene>
    <name evidence="2" type="ORF">ABMA28_003355</name>
</gene>